<protein>
    <submittedName>
        <fullName evidence="1">Uncharacterized protein</fullName>
    </submittedName>
</protein>
<accession>A0A1F5ITG2</accession>
<sequence>MQIKTPEVISQAVMPILLREKNRLYQTTSGKFKLGPSIHLRDILINAAVRGLSQPAQGDYSDAFYQIDVYNPVKFFNPITLIESNAVFDFYDQETSFKLQKGNPYVGIHLHSRIDSVTSRSQIQDSLEKMAVYIKRFRDRLPSDTIIGMSYDKLARLSRRYGFRVAETSLPADIKKRYVEYAAKVPDKPPFDLSDPKICFQTCDEFIAGFPINRRGLKR</sequence>
<dbReference type="Proteomes" id="UP000176336">
    <property type="component" value="Unassembled WGS sequence"/>
</dbReference>
<organism evidence="1 2">
    <name type="scientific">Candidatus Daviesbacteria bacterium RIFCSPHIGHO2_01_FULL_41_23</name>
    <dbReference type="NCBI Taxonomy" id="1797764"/>
    <lineage>
        <taxon>Bacteria</taxon>
        <taxon>Candidatus Daviesiibacteriota</taxon>
    </lineage>
</organism>
<evidence type="ECO:0000313" key="2">
    <source>
        <dbReference type="Proteomes" id="UP000176336"/>
    </source>
</evidence>
<proteinExistence type="predicted"/>
<dbReference type="AlphaFoldDB" id="A0A1F5ITG2"/>
<comment type="caution">
    <text evidence="1">The sequence shown here is derived from an EMBL/GenBank/DDBJ whole genome shotgun (WGS) entry which is preliminary data.</text>
</comment>
<name>A0A1F5ITG2_9BACT</name>
<dbReference type="EMBL" id="MFCR01000002">
    <property type="protein sequence ID" value="OGE19627.1"/>
    <property type="molecule type" value="Genomic_DNA"/>
</dbReference>
<evidence type="ECO:0000313" key="1">
    <source>
        <dbReference type="EMBL" id="OGE19627.1"/>
    </source>
</evidence>
<reference evidence="1 2" key="1">
    <citation type="journal article" date="2016" name="Nat. Commun.">
        <title>Thousands of microbial genomes shed light on interconnected biogeochemical processes in an aquifer system.</title>
        <authorList>
            <person name="Anantharaman K."/>
            <person name="Brown C.T."/>
            <person name="Hug L.A."/>
            <person name="Sharon I."/>
            <person name="Castelle C.J."/>
            <person name="Probst A.J."/>
            <person name="Thomas B.C."/>
            <person name="Singh A."/>
            <person name="Wilkins M.J."/>
            <person name="Karaoz U."/>
            <person name="Brodie E.L."/>
            <person name="Williams K.H."/>
            <person name="Hubbard S.S."/>
            <person name="Banfield J.F."/>
        </authorList>
    </citation>
    <scope>NUCLEOTIDE SEQUENCE [LARGE SCALE GENOMIC DNA]</scope>
</reference>
<gene>
    <name evidence="1" type="ORF">A2871_03095</name>
</gene>